<evidence type="ECO:0000256" key="3">
    <source>
        <dbReference type="ARBA" id="ARBA00022833"/>
    </source>
</evidence>
<protein>
    <recommendedName>
        <fullName evidence="4">Protein yippee-like</fullName>
    </recommendedName>
</protein>
<dbReference type="InterPro" id="IPR039058">
    <property type="entry name" value="Yippee_fam"/>
</dbReference>
<dbReference type="EMBL" id="RXIC02000021">
    <property type="protein sequence ID" value="KAB1219681.1"/>
    <property type="molecule type" value="Genomic_DNA"/>
</dbReference>
<evidence type="ECO:0000256" key="2">
    <source>
        <dbReference type="ARBA" id="ARBA00022723"/>
    </source>
</evidence>
<evidence type="ECO:0000259" key="5">
    <source>
        <dbReference type="PROSITE" id="PS51792"/>
    </source>
</evidence>
<keyword evidence="2" id="KW-0479">Metal-binding</keyword>
<dbReference type="PROSITE" id="PS51792">
    <property type="entry name" value="YIPPEE"/>
    <property type="match status" value="1"/>
</dbReference>
<dbReference type="Proteomes" id="UP000516437">
    <property type="component" value="Chromosome 3"/>
</dbReference>
<reference evidence="6 7" key="1">
    <citation type="journal article" date="2019" name="Plant Biotechnol. J.">
        <title>The red bayberry genome and genetic basis of sex determination.</title>
        <authorList>
            <person name="Jia H.M."/>
            <person name="Jia H.J."/>
            <person name="Cai Q.L."/>
            <person name="Wang Y."/>
            <person name="Zhao H.B."/>
            <person name="Yang W.F."/>
            <person name="Wang G.Y."/>
            <person name="Li Y.H."/>
            <person name="Zhan D.L."/>
            <person name="Shen Y.T."/>
            <person name="Niu Q.F."/>
            <person name="Chang L."/>
            <person name="Qiu J."/>
            <person name="Zhao L."/>
            <person name="Xie H.B."/>
            <person name="Fu W.Y."/>
            <person name="Jin J."/>
            <person name="Li X.W."/>
            <person name="Jiao Y."/>
            <person name="Zhou C.C."/>
            <person name="Tu T."/>
            <person name="Chai C.Y."/>
            <person name="Gao J.L."/>
            <person name="Fan L.J."/>
            <person name="van de Weg E."/>
            <person name="Wang J.Y."/>
            <person name="Gao Z.S."/>
        </authorList>
    </citation>
    <scope>NUCLEOTIDE SEQUENCE [LARGE SCALE GENOMIC DNA]</scope>
    <source>
        <tissue evidence="6">Leaves</tissue>
    </source>
</reference>
<dbReference type="AlphaFoldDB" id="A0A6A1W392"/>
<evidence type="ECO:0000313" key="7">
    <source>
        <dbReference type="Proteomes" id="UP000516437"/>
    </source>
</evidence>
<organism evidence="6 7">
    <name type="scientific">Morella rubra</name>
    <name type="common">Chinese bayberry</name>
    <dbReference type="NCBI Taxonomy" id="262757"/>
    <lineage>
        <taxon>Eukaryota</taxon>
        <taxon>Viridiplantae</taxon>
        <taxon>Streptophyta</taxon>
        <taxon>Embryophyta</taxon>
        <taxon>Tracheophyta</taxon>
        <taxon>Spermatophyta</taxon>
        <taxon>Magnoliopsida</taxon>
        <taxon>eudicotyledons</taxon>
        <taxon>Gunneridae</taxon>
        <taxon>Pentapetalae</taxon>
        <taxon>rosids</taxon>
        <taxon>fabids</taxon>
        <taxon>Fagales</taxon>
        <taxon>Myricaceae</taxon>
        <taxon>Morella</taxon>
    </lineage>
</organism>
<comment type="caution">
    <text evidence="6">The sequence shown here is derived from an EMBL/GenBank/DDBJ whole genome shotgun (WGS) entry which is preliminary data.</text>
</comment>
<proteinExistence type="inferred from homology"/>
<dbReference type="InterPro" id="IPR034751">
    <property type="entry name" value="Yippee"/>
</dbReference>
<evidence type="ECO:0000256" key="4">
    <source>
        <dbReference type="RuleBase" id="RU110713"/>
    </source>
</evidence>
<dbReference type="GO" id="GO:0046872">
    <property type="term" value="F:metal ion binding"/>
    <property type="evidence" value="ECO:0007669"/>
    <property type="project" value="UniProtKB-KW"/>
</dbReference>
<dbReference type="InterPro" id="IPR004910">
    <property type="entry name" value="Yippee/Mis18/Cereblon"/>
</dbReference>
<gene>
    <name evidence="6" type="ORF">CJ030_MR3G011059</name>
</gene>
<dbReference type="OrthoDB" id="6407410at2759"/>
<feature type="domain" description="Yippee" evidence="5">
    <location>
        <begin position="8"/>
        <end position="105"/>
    </location>
</feature>
<evidence type="ECO:0000256" key="1">
    <source>
        <dbReference type="ARBA" id="ARBA00005613"/>
    </source>
</evidence>
<accession>A0A6A1W392</accession>
<keyword evidence="3" id="KW-0862">Zinc</keyword>
<sequence>MAEWDELRLYSCFKCRNHVARHDDIICKTFMSGNWTAFLFSHAMNILLGPAEDRQLLTGLHKVADVYCYACRERLGWKHERAYEESQKYKEGKVVLERFKIIQEN</sequence>
<name>A0A6A1W392_9ROSI</name>
<dbReference type="Pfam" id="PF03226">
    <property type="entry name" value="Yippee-Mis18"/>
    <property type="match status" value="1"/>
</dbReference>
<evidence type="ECO:0000313" key="6">
    <source>
        <dbReference type="EMBL" id="KAB1219681.1"/>
    </source>
</evidence>
<dbReference type="PANTHER" id="PTHR13848">
    <property type="entry name" value="PROTEIN YIPPEE-LIKE CG15309-RELATED"/>
    <property type="match status" value="1"/>
</dbReference>
<comment type="similarity">
    <text evidence="1 4">Belongs to the yippee family.</text>
</comment>
<keyword evidence="7" id="KW-1185">Reference proteome</keyword>